<keyword evidence="4" id="KW-0408">Iron</keyword>
<feature type="domain" description="Fe-S hydro-lyase tartrate dehydratase alpha-type catalytic" evidence="7">
    <location>
        <begin position="11"/>
        <end position="279"/>
    </location>
</feature>
<dbReference type="Proteomes" id="UP001431572">
    <property type="component" value="Chromosome 2"/>
</dbReference>
<dbReference type="PANTHER" id="PTHR30389">
    <property type="entry name" value="FUMARATE HYDRATASE-RELATED"/>
    <property type="match status" value="1"/>
</dbReference>
<organism evidence="8 10">
    <name type="scientific">Candidatus Chlorohelix allophototropha</name>
    <dbReference type="NCBI Taxonomy" id="3003348"/>
    <lineage>
        <taxon>Bacteria</taxon>
        <taxon>Bacillati</taxon>
        <taxon>Chloroflexota</taxon>
        <taxon>Chloroflexia</taxon>
        <taxon>Candidatus Chloroheliales</taxon>
        <taxon>Candidatus Chloroheliaceae</taxon>
        <taxon>Candidatus Chlorohelix</taxon>
    </lineage>
</organism>
<keyword evidence="3" id="KW-0479">Metal-binding</keyword>
<evidence type="ECO:0000256" key="3">
    <source>
        <dbReference type="ARBA" id="ARBA00022723"/>
    </source>
</evidence>
<sequence length="281" mass="30053">MREIPVSTISDAVAELCRIANFELPQDFVTALRVAQTKEASPRGLRTLQLLDQNQEVARAEQVPSCQDTGFVIVFADVGTEVKIIGGELEEAIQAGVGKGYKQNYLRASMVEDPLFNRTNTGNNTPAMTHYEFEPGDQVHLKLIVKGGGSENSTKLYMLTPAQGAEGVKKAVVEAVRMAGPNACPPLVVCVGVGGTADKAMLIAKKASLREVGSPHPDERIAQFERELLEEVNATGVGPQGYGGRVTALAVHVETFPTHIASLPVAVNLQCHAVRRASVTI</sequence>
<dbReference type="EMBL" id="CP128400">
    <property type="protein sequence ID" value="WJW69790.1"/>
    <property type="molecule type" value="Genomic_DNA"/>
</dbReference>
<dbReference type="EMBL" id="JACATZ010000003">
    <property type="protein sequence ID" value="NWJ47886.1"/>
    <property type="molecule type" value="Genomic_DNA"/>
</dbReference>
<name>A0A8T7M789_9CHLR</name>
<reference evidence="8 10" key="1">
    <citation type="submission" date="2020-06" db="EMBL/GenBank/DDBJ databases">
        <title>Anoxygenic phototrophic Chloroflexota member uses a Type I reaction center.</title>
        <authorList>
            <person name="Tsuji J.M."/>
            <person name="Shaw N.A."/>
            <person name="Nagashima S."/>
            <person name="Venkiteswaran J."/>
            <person name="Schiff S.L."/>
            <person name="Hanada S."/>
            <person name="Tank M."/>
            <person name="Neufeld J.D."/>
        </authorList>
    </citation>
    <scope>NUCLEOTIDE SEQUENCE [LARGE SCALE GENOMIC DNA]</scope>
    <source>
        <strain evidence="8">L227-S17</strain>
    </source>
</reference>
<protein>
    <submittedName>
        <fullName evidence="8">Fumarate hydratase</fullName>
        <ecNumber evidence="8">4.2.1.2</ecNumber>
    </submittedName>
</protein>
<evidence type="ECO:0000256" key="4">
    <source>
        <dbReference type="ARBA" id="ARBA00023004"/>
    </source>
</evidence>
<evidence type="ECO:0000256" key="1">
    <source>
        <dbReference type="ARBA" id="ARBA00008876"/>
    </source>
</evidence>
<evidence type="ECO:0000256" key="6">
    <source>
        <dbReference type="ARBA" id="ARBA00023239"/>
    </source>
</evidence>
<evidence type="ECO:0000259" key="7">
    <source>
        <dbReference type="Pfam" id="PF05681"/>
    </source>
</evidence>
<accession>A0A8T7M789</accession>
<gene>
    <name evidence="8" type="ORF">HXX08_18690</name>
    <name evidence="9" type="ORF">OZ401_003420</name>
</gene>
<dbReference type="NCBIfam" id="TIGR00722">
    <property type="entry name" value="ttdA_fumA_fumB"/>
    <property type="match status" value="1"/>
</dbReference>
<dbReference type="RefSeq" id="WP_341471663.1">
    <property type="nucleotide sequence ID" value="NZ_CP128400.1"/>
</dbReference>
<evidence type="ECO:0000256" key="2">
    <source>
        <dbReference type="ARBA" id="ARBA00022485"/>
    </source>
</evidence>
<keyword evidence="5" id="KW-0411">Iron-sulfur</keyword>
<dbReference type="EC" id="4.2.1.2" evidence="8"/>
<dbReference type="InterPro" id="IPR004646">
    <property type="entry name" value="Fe-S_hydro-lyase_TtdA-typ_cat"/>
</dbReference>
<keyword evidence="11" id="KW-1185">Reference proteome</keyword>
<comment type="similarity">
    <text evidence="1">Belongs to the class-I fumarase family.</text>
</comment>
<evidence type="ECO:0000313" key="8">
    <source>
        <dbReference type="EMBL" id="NWJ47886.1"/>
    </source>
</evidence>
<dbReference type="Pfam" id="PF05681">
    <property type="entry name" value="Fumerase"/>
    <property type="match status" value="1"/>
</dbReference>
<dbReference type="GO" id="GO:0004333">
    <property type="term" value="F:fumarate hydratase activity"/>
    <property type="evidence" value="ECO:0007669"/>
    <property type="project" value="UniProtKB-EC"/>
</dbReference>
<reference evidence="9" key="2">
    <citation type="journal article" date="2024" name="Nature">
        <title>Anoxygenic phototroph of the Chloroflexota uses a type I reaction centre.</title>
        <authorList>
            <person name="Tsuji J.M."/>
            <person name="Shaw N.A."/>
            <person name="Nagashima S."/>
            <person name="Venkiteswaran J.J."/>
            <person name="Schiff S.L."/>
            <person name="Watanabe T."/>
            <person name="Fukui M."/>
            <person name="Hanada S."/>
            <person name="Tank M."/>
            <person name="Neufeld J.D."/>
        </authorList>
    </citation>
    <scope>NUCLEOTIDE SEQUENCE</scope>
    <source>
        <strain evidence="9">L227-S17</strain>
    </source>
</reference>
<dbReference type="GO" id="GO:0051539">
    <property type="term" value="F:4 iron, 4 sulfur cluster binding"/>
    <property type="evidence" value="ECO:0007669"/>
    <property type="project" value="UniProtKB-KW"/>
</dbReference>
<proteinExistence type="inferred from homology"/>
<evidence type="ECO:0000313" key="11">
    <source>
        <dbReference type="Proteomes" id="UP001431572"/>
    </source>
</evidence>
<dbReference type="GO" id="GO:0046872">
    <property type="term" value="F:metal ion binding"/>
    <property type="evidence" value="ECO:0007669"/>
    <property type="project" value="UniProtKB-KW"/>
</dbReference>
<keyword evidence="2" id="KW-0004">4Fe-4S</keyword>
<keyword evidence="6 8" id="KW-0456">Lyase</keyword>
<dbReference type="NCBIfam" id="NF004885">
    <property type="entry name" value="PRK06246.1"/>
    <property type="match status" value="1"/>
</dbReference>
<dbReference type="Proteomes" id="UP000521676">
    <property type="component" value="Unassembled WGS sequence"/>
</dbReference>
<evidence type="ECO:0000313" key="9">
    <source>
        <dbReference type="EMBL" id="WJW69790.1"/>
    </source>
</evidence>
<dbReference type="PANTHER" id="PTHR30389:SF17">
    <property type="entry name" value="L(+)-TARTRATE DEHYDRATASE SUBUNIT ALPHA-RELATED"/>
    <property type="match status" value="1"/>
</dbReference>
<evidence type="ECO:0000313" key="10">
    <source>
        <dbReference type="Proteomes" id="UP000521676"/>
    </source>
</evidence>
<evidence type="ECO:0000256" key="5">
    <source>
        <dbReference type="ARBA" id="ARBA00023014"/>
    </source>
</evidence>
<dbReference type="AlphaFoldDB" id="A0A8T7M789"/>
<dbReference type="InterPro" id="IPR051208">
    <property type="entry name" value="Class-I_Fumarase/Tartrate_DH"/>
</dbReference>